<keyword evidence="3" id="KW-1185">Reference proteome</keyword>
<dbReference type="EMBL" id="JAJJMB010017645">
    <property type="protein sequence ID" value="KAI3836465.1"/>
    <property type="molecule type" value="Genomic_DNA"/>
</dbReference>
<feature type="region of interest" description="Disordered" evidence="1">
    <location>
        <begin position="54"/>
        <end position="95"/>
    </location>
</feature>
<evidence type="ECO:0000313" key="3">
    <source>
        <dbReference type="Proteomes" id="UP001202328"/>
    </source>
</evidence>
<evidence type="ECO:0000256" key="1">
    <source>
        <dbReference type="SAM" id="MobiDB-lite"/>
    </source>
</evidence>
<protein>
    <submittedName>
        <fullName evidence="2">Uncharacterized protein</fullName>
    </submittedName>
</protein>
<dbReference type="Proteomes" id="UP001202328">
    <property type="component" value="Unassembled WGS sequence"/>
</dbReference>
<reference evidence="2" key="1">
    <citation type="submission" date="2022-04" db="EMBL/GenBank/DDBJ databases">
        <title>A functionally conserved STORR gene fusion in Papaver species that diverged 16.8 million years ago.</title>
        <authorList>
            <person name="Catania T."/>
        </authorList>
    </citation>
    <scope>NUCLEOTIDE SEQUENCE</scope>
    <source>
        <strain evidence="2">S-188037</strain>
    </source>
</reference>
<dbReference type="AlphaFoldDB" id="A0AAD4RX40"/>
<organism evidence="2 3">
    <name type="scientific">Papaver atlanticum</name>
    <dbReference type="NCBI Taxonomy" id="357466"/>
    <lineage>
        <taxon>Eukaryota</taxon>
        <taxon>Viridiplantae</taxon>
        <taxon>Streptophyta</taxon>
        <taxon>Embryophyta</taxon>
        <taxon>Tracheophyta</taxon>
        <taxon>Spermatophyta</taxon>
        <taxon>Magnoliopsida</taxon>
        <taxon>Ranunculales</taxon>
        <taxon>Papaveraceae</taxon>
        <taxon>Papaveroideae</taxon>
        <taxon>Papaver</taxon>
    </lineage>
</organism>
<gene>
    <name evidence="2" type="ORF">MKW98_008226</name>
</gene>
<accession>A0AAD4RX40</accession>
<proteinExistence type="predicted"/>
<evidence type="ECO:0000313" key="2">
    <source>
        <dbReference type="EMBL" id="KAI3836465.1"/>
    </source>
</evidence>
<name>A0AAD4RX40_9MAGN</name>
<comment type="caution">
    <text evidence="2">The sequence shown here is derived from an EMBL/GenBank/DDBJ whole genome shotgun (WGS) entry which is preliminary data.</text>
</comment>
<feature type="compositionally biased region" description="Basic and acidic residues" evidence="1">
    <location>
        <begin position="65"/>
        <end position="87"/>
    </location>
</feature>
<sequence>MEGKEVVVPCRSPRIIEHTRIQQLIETSTEHNIVSELRRSPRIAEQSRIREKMDMIHERKRKRRHDLDPHQRAHELQQRRILERDKQSSIQYTKG</sequence>